<keyword evidence="11" id="KW-0055">Arginine biosynthesis</keyword>
<feature type="binding site" evidence="11">
    <location>
        <position position="350"/>
    </location>
    <ligand>
        <name>L-glutamine</name>
        <dbReference type="ChEBI" id="CHEBI:58359"/>
    </ligand>
</feature>
<dbReference type="InterPro" id="IPR006274">
    <property type="entry name" value="CarbamoylP_synth_ssu"/>
</dbReference>
<feature type="binding site" evidence="11">
    <location>
        <position position="310"/>
    </location>
    <ligand>
        <name>L-glutamine</name>
        <dbReference type="ChEBI" id="CHEBI:58359"/>
    </ligand>
</feature>
<evidence type="ECO:0000256" key="2">
    <source>
        <dbReference type="ARBA" id="ARBA00005077"/>
    </source>
</evidence>
<dbReference type="PRINTS" id="PR00099">
    <property type="entry name" value="CPSGATASE"/>
</dbReference>
<dbReference type="CDD" id="cd01744">
    <property type="entry name" value="GATase1_CPSase"/>
    <property type="match status" value="1"/>
</dbReference>
<dbReference type="GO" id="GO:0006207">
    <property type="term" value="P:'de novo' pyrimidine nucleobase biosynthetic process"/>
    <property type="evidence" value="ECO:0007669"/>
    <property type="project" value="InterPro"/>
</dbReference>
<evidence type="ECO:0000256" key="11">
    <source>
        <dbReference type="HAMAP-Rule" id="MF_01209"/>
    </source>
</evidence>
<evidence type="ECO:0000313" key="14">
    <source>
        <dbReference type="Proteomes" id="UP000319829"/>
    </source>
</evidence>
<evidence type="ECO:0000256" key="1">
    <source>
        <dbReference type="ARBA" id="ARBA00004812"/>
    </source>
</evidence>
<dbReference type="AlphaFoldDB" id="A0A538SMF9"/>
<comment type="similarity">
    <text evidence="3 11">Belongs to the CarA family.</text>
</comment>
<feature type="binding site" evidence="11">
    <location>
        <position position="351"/>
    </location>
    <ligand>
        <name>L-glutamine</name>
        <dbReference type="ChEBI" id="CHEBI:58359"/>
    </ligand>
</feature>
<dbReference type="SUPFAM" id="SSF52317">
    <property type="entry name" value="Class I glutamine amidotransferase-like"/>
    <property type="match status" value="1"/>
</dbReference>
<keyword evidence="7 11" id="KW-0315">Glutamine amidotransferase</keyword>
<dbReference type="GO" id="GO:0006541">
    <property type="term" value="P:glutamine metabolic process"/>
    <property type="evidence" value="ECO:0007669"/>
    <property type="project" value="InterPro"/>
</dbReference>
<feature type="active site" description="Nucleophile" evidence="11">
    <location>
        <position position="306"/>
    </location>
</feature>
<dbReference type="Gene3D" id="3.50.30.20">
    <property type="entry name" value="Carbamoyl-phosphate synthase small subunit, N-terminal domain"/>
    <property type="match status" value="1"/>
</dbReference>
<evidence type="ECO:0000256" key="3">
    <source>
        <dbReference type="ARBA" id="ARBA00007800"/>
    </source>
</evidence>
<protein>
    <recommendedName>
        <fullName evidence="11">Carbamoyl phosphate synthase small chain</fullName>
        <ecNumber evidence="11">6.3.5.5</ecNumber>
    </recommendedName>
    <alternativeName>
        <fullName evidence="11">Carbamoyl phosphate synthetase glutamine chain</fullName>
    </alternativeName>
</protein>
<evidence type="ECO:0000256" key="10">
    <source>
        <dbReference type="ARBA" id="ARBA00049285"/>
    </source>
</evidence>
<organism evidence="13 14">
    <name type="scientific">Eiseniibacteriota bacterium</name>
    <dbReference type="NCBI Taxonomy" id="2212470"/>
    <lineage>
        <taxon>Bacteria</taxon>
        <taxon>Candidatus Eiseniibacteriota</taxon>
    </lineage>
</organism>
<dbReference type="InterPro" id="IPR050472">
    <property type="entry name" value="Anth_synth/Amidotransfase"/>
</dbReference>
<comment type="pathway">
    <text evidence="2 11">Amino-acid biosynthesis; L-arginine biosynthesis; carbamoyl phosphate from bicarbonate: step 1/1.</text>
</comment>
<evidence type="ECO:0000256" key="6">
    <source>
        <dbReference type="ARBA" id="ARBA00022840"/>
    </source>
</evidence>
<feature type="binding site" evidence="11">
    <location>
        <position position="348"/>
    </location>
    <ligand>
        <name>L-glutamine</name>
        <dbReference type="ChEBI" id="CHEBI:58359"/>
    </ligand>
</feature>
<dbReference type="EC" id="6.3.5.5" evidence="11"/>
<evidence type="ECO:0000313" key="13">
    <source>
        <dbReference type="EMBL" id="TMQ52547.1"/>
    </source>
</evidence>
<dbReference type="SUPFAM" id="SSF52021">
    <property type="entry name" value="Carbamoyl phosphate synthetase, small subunit N-terminal domain"/>
    <property type="match status" value="1"/>
</dbReference>
<dbReference type="InterPro" id="IPR029062">
    <property type="entry name" value="Class_I_gatase-like"/>
</dbReference>
<comment type="subunit">
    <text evidence="11">Composed of two chains; the small (or glutamine) chain promotes the hydrolysis of glutamine to ammonia, which is used by the large (or ammonia) chain to synthesize carbamoyl phosphate. Tetramer of heterodimers (alpha,beta)4.</text>
</comment>
<dbReference type="Proteomes" id="UP000319829">
    <property type="component" value="Unassembled WGS sequence"/>
</dbReference>
<dbReference type="GO" id="GO:0005524">
    <property type="term" value="F:ATP binding"/>
    <property type="evidence" value="ECO:0007669"/>
    <property type="project" value="UniProtKB-UniRule"/>
</dbReference>
<feature type="active site" evidence="11">
    <location>
        <position position="391"/>
    </location>
</feature>
<dbReference type="GO" id="GO:0044205">
    <property type="term" value="P:'de novo' UMP biosynthetic process"/>
    <property type="evidence" value="ECO:0007669"/>
    <property type="project" value="UniProtKB-UniRule"/>
</dbReference>
<gene>
    <name evidence="11 13" type="primary">carA</name>
    <name evidence="13" type="ORF">E6K74_12250</name>
</gene>
<accession>A0A538SMF9</accession>
<keyword evidence="4 11" id="KW-0436">Ligase</keyword>
<dbReference type="InterPro" id="IPR035686">
    <property type="entry name" value="CPSase_GATase1"/>
</dbReference>
<dbReference type="NCBIfam" id="TIGR01368">
    <property type="entry name" value="CPSaseIIsmall"/>
    <property type="match status" value="1"/>
</dbReference>
<dbReference type="NCBIfam" id="NF009475">
    <property type="entry name" value="PRK12838.1"/>
    <property type="match status" value="1"/>
</dbReference>
<dbReference type="GO" id="GO:0004088">
    <property type="term" value="F:carbamoyl-phosphate synthase (glutamine-hydrolyzing) activity"/>
    <property type="evidence" value="ECO:0007669"/>
    <property type="project" value="UniProtKB-UniRule"/>
</dbReference>
<feature type="binding site" evidence="11">
    <location>
        <position position="279"/>
    </location>
    <ligand>
        <name>L-glutamine</name>
        <dbReference type="ChEBI" id="CHEBI:58359"/>
    </ligand>
</feature>
<reference evidence="13 14" key="1">
    <citation type="journal article" date="2019" name="Nat. Microbiol.">
        <title>Mediterranean grassland soil C-N compound turnover is dependent on rainfall and depth, and is mediated by genomically divergent microorganisms.</title>
        <authorList>
            <person name="Diamond S."/>
            <person name="Andeer P.F."/>
            <person name="Li Z."/>
            <person name="Crits-Christoph A."/>
            <person name="Burstein D."/>
            <person name="Anantharaman K."/>
            <person name="Lane K.R."/>
            <person name="Thomas B.C."/>
            <person name="Pan C."/>
            <person name="Northen T.R."/>
            <person name="Banfield J.F."/>
        </authorList>
    </citation>
    <scope>NUCLEOTIDE SEQUENCE [LARGE SCALE GENOMIC DNA]</scope>
    <source>
        <strain evidence="13">WS_4</strain>
    </source>
</reference>
<evidence type="ECO:0000256" key="8">
    <source>
        <dbReference type="ARBA" id="ARBA00022975"/>
    </source>
</evidence>
<sequence>MSSIRGSSRPRRARRVIPVRDTRSDVLDSRLVSPRGTAPKLERRPRALLALEDGAFFEGRSFGRLGETAGEVVFNTALCGYQEVLTDPSYQGQIVTMTYPHIGNYGVNREDVESTRPQVAGFVVREISTVASSWRSSGELHRYLDEAAVVGISEIDTRALTRHLRTHGAKRGVISALTENRDELVDRARASRSMTGLDLAREVTCDKPYRVEASAGGDGDARSRLGGRTFHVVAYDFGIKRNILRMLSAAGCDITVVPATTSAGEALALEPDGIFLSNGPGDPEPCVYAIEAARELILAKPTFGICLGHQIMGLACGGRTFKLKFGHRGANHPVKNLATGGVAITSQNHGFAVLPELFDDPDLELTHVNLNDGTVEGFRHRGLPAFSVQYHPEASPGPHDSHYLFTQFLKLMDSGEPPRTLPRAHAAGVPPGL</sequence>
<comment type="catalytic activity">
    <reaction evidence="9 11">
        <text>hydrogencarbonate + L-glutamine + 2 ATP + H2O = carbamoyl phosphate + L-glutamate + 2 ADP + phosphate + 2 H(+)</text>
        <dbReference type="Rhea" id="RHEA:18633"/>
        <dbReference type="ChEBI" id="CHEBI:15377"/>
        <dbReference type="ChEBI" id="CHEBI:15378"/>
        <dbReference type="ChEBI" id="CHEBI:17544"/>
        <dbReference type="ChEBI" id="CHEBI:29985"/>
        <dbReference type="ChEBI" id="CHEBI:30616"/>
        <dbReference type="ChEBI" id="CHEBI:43474"/>
        <dbReference type="ChEBI" id="CHEBI:58228"/>
        <dbReference type="ChEBI" id="CHEBI:58359"/>
        <dbReference type="ChEBI" id="CHEBI:456216"/>
        <dbReference type="EC" id="6.3.5.5"/>
    </reaction>
</comment>
<feature type="region of interest" description="CPSase" evidence="11">
    <location>
        <begin position="1"/>
        <end position="230"/>
    </location>
</feature>
<dbReference type="EMBL" id="VBOU01000097">
    <property type="protein sequence ID" value="TMQ52547.1"/>
    <property type="molecule type" value="Genomic_DNA"/>
</dbReference>
<dbReference type="Pfam" id="PF00117">
    <property type="entry name" value="GATase"/>
    <property type="match status" value="1"/>
</dbReference>
<dbReference type="FunFam" id="3.50.30.20:FF:000001">
    <property type="entry name" value="Carbamoyl-phosphate synthase small chain"/>
    <property type="match status" value="1"/>
</dbReference>
<evidence type="ECO:0000256" key="5">
    <source>
        <dbReference type="ARBA" id="ARBA00022741"/>
    </source>
</evidence>
<comment type="pathway">
    <text evidence="1 11">Pyrimidine metabolism; UMP biosynthesis via de novo pathway; (S)-dihydroorotate from bicarbonate: step 1/3.</text>
</comment>
<dbReference type="InterPro" id="IPR036480">
    <property type="entry name" value="CarbP_synth_ssu_N_sf"/>
</dbReference>
<keyword evidence="8 11" id="KW-0665">Pyrimidine biosynthesis</keyword>
<comment type="caution">
    <text evidence="13">The sequence shown here is derived from an EMBL/GenBank/DDBJ whole genome shotgun (WGS) entry which is preliminary data.</text>
</comment>
<dbReference type="InterPro" id="IPR017926">
    <property type="entry name" value="GATASE"/>
</dbReference>
<feature type="binding site" evidence="11">
    <location>
        <position position="307"/>
    </location>
    <ligand>
        <name>L-glutamine</name>
        <dbReference type="ChEBI" id="CHEBI:58359"/>
    </ligand>
</feature>
<dbReference type="GO" id="GO:0004359">
    <property type="term" value="F:glutaminase activity"/>
    <property type="evidence" value="ECO:0007669"/>
    <property type="project" value="RHEA"/>
</dbReference>
<dbReference type="PROSITE" id="PS51273">
    <property type="entry name" value="GATASE_TYPE_1"/>
    <property type="match status" value="1"/>
</dbReference>
<dbReference type="UniPathway" id="UPA00068">
    <property type="reaction ID" value="UER00171"/>
</dbReference>
<dbReference type="GO" id="GO:0006526">
    <property type="term" value="P:L-arginine biosynthetic process"/>
    <property type="evidence" value="ECO:0007669"/>
    <property type="project" value="UniProtKB-UniRule"/>
</dbReference>
<evidence type="ECO:0000256" key="9">
    <source>
        <dbReference type="ARBA" id="ARBA00048816"/>
    </source>
</evidence>
<dbReference type="SMART" id="SM01097">
    <property type="entry name" value="CPSase_sm_chain"/>
    <property type="match status" value="1"/>
</dbReference>
<comment type="catalytic activity">
    <reaction evidence="10 11">
        <text>L-glutamine + H2O = L-glutamate + NH4(+)</text>
        <dbReference type="Rhea" id="RHEA:15889"/>
        <dbReference type="ChEBI" id="CHEBI:15377"/>
        <dbReference type="ChEBI" id="CHEBI:28938"/>
        <dbReference type="ChEBI" id="CHEBI:29985"/>
        <dbReference type="ChEBI" id="CHEBI:58359"/>
    </reaction>
</comment>
<proteinExistence type="inferred from homology"/>
<evidence type="ECO:0000256" key="7">
    <source>
        <dbReference type="ARBA" id="ARBA00022962"/>
    </source>
</evidence>
<dbReference type="HAMAP" id="MF_01209">
    <property type="entry name" value="CPSase_S_chain"/>
    <property type="match status" value="1"/>
</dbReference>
<keyword evidence="6 11" id="KW-0067">ATP-binding</keyword>
<dbReference type="PANTHER" id="PTHR43418">
    <property type="entry name" value="MULTIFUNCTIONAL TRYPTOPHAN BIOSYNTHESIS PROTEIN-RELATED"/>
    <property type="match status" value="1"/>
</dbReference>
<name>A0A538SMF9_UNCEI</name>
<evidence type="ECO:0000256" key="4">
    <source>
        <dbReference type="ARBA" id="ARBA00022598"/>
    </source>
</evidence>
<dbReference type="Pfam" id="PF00988">
    <property type="entry name" value="CPSase_sm_chain"/>
    <property type="match status" value="1"/>
</dbReference>
<dbReference type="Gene3D" id="3.40.50.880">
    <property type="match status" value="1"/>
</dbReference>
<feature type="binding site" evidence="11">
    <location>
        <position position="89"/>
    </location>
    <ligand>
        <name>L-glutamine</name>
        <dbReference type="ChEBI" id="CHEBI:58359"/>
    </ligand>
</feature>
<keyword evidence="11" id="KW-0028">Amino-acid biosynthesis</keyword>
<feature type="active site" evidence="11">
    <location>
        <position position="393"/>
    </location>
</feature>
<feature type="binding site" evidence="11">
    <location>
        <position position="281"/>
    </location>
    <ligand>
        <name>L-glutamine</name>
        <dbReference type="ChEBI" id="CHEBI:58359"/>
    </ligand>
</feature>
<dbReference type="PRINTS" id="PR00096">
    <property type="entry name" value="GATASE"/>
</dbReference>
<feature type="domain" description="Carbamoyl-phosphate synthase small subunit N-terminal" evidence="12">
    <location>
        <begin position="45"/>
        <end position="175"/>
    </location>
</feature>
<dbReference type="InterPro" id="IPR002474">
    <property type="entry name" value="CarbamoylP_synth_ssu_N"/>
</dbReference>
<dbReference type="PRINTS" id="PR00097">
    <property type="entry name" value="ANTSNTHASEII"/>
</dbReference>
<evidence type="ECO:0000259" key="12">
    <source>
        <dbReference type="SMART" id="SM01097"/>
    </source>
</evidence>
<keyword evidence="5 11" id="KW-0547">Nucleotide-binding</keyword>
<dbReference type="UniPathway" id="UPA00070">
    <property type="reaction ID" value="UER00115"/>
</dbReference>
<comment type="function">
    <text evidence="11">Small subunit of the glutamine-dependent carbamoyl phosphate synthetase (CPSase). CPSase catalyzes the formation of carbamoyl phosphate from the ammonia moiety of glutamine, carbonate, and phosphate donated by ATP, constituting the first step of 2 biosynthetic pathways, one leading to arginine and/or urea and the other to pyrimidine nucleotides. The small subunit (glutamine amidotransferase) binds and cleaves glutamine to supply the large subunit with the substrate ammonia.</text>
</comment>
<dbReference type="PANTHER" id="PTHR43418:SF7">
    <property type="entry name" value="CARBAMOYL-PHOSPHATE SYNTHASE SMALL CHAIN"/>
    <property type="match status" value="1"/>
</dbReference>